<dbReference type="Pfam" id="PF10049">
    <property type="entry name" value="DUF2283"/>
    <property type="match status" value="1"/>
</dbReference>
<dbReference type="InterPro" id="IPR019270">
    <property type="entry name" value="DUF2283"/>
</dbReference>
<dbReference type="AlphaFoldDB" id="A0A6B1FW50"/>
<name>A0A6B1FW50_9CHLR</name>
<protein>
    <submittedName>
        <fullName evidence="1">DUF2283 domain-containing protein</fullName>
    </submittedName>
</protein>
<reference evidence="1" key="1">
    <citation type="submission" date="2019-09" db="EMBL/GenBank/DDBJ databases">
        <title>Characterisation of the sponge microbiome using genome-centric metagenomics.</title>
        <authorList>
            <person name="Engelberts J.P."/>
            <person name="Robbins S.J."/>
            <person name="De Goeij J.M."/>
            <person name="Aranda M."/>
            <person name="Bell S.C."/>
            <person name="Webster N.S."/>
        </authorList>
    </citation>
    <scope>NUCLEOTIDE SEQUENCE</scope>
    <source>
        <strain evidence="1">SB0675_bin_29</strain>
    </source>
</reference>
<dbReference type="PANTHER" id="PTHR37029">
    <property type="entry name" value="SSR1768 PROTEIN"/>
    <property type="match status" value="1"/>
</dbReference>
<proteinExistence type="predicted"/>
<comment type="caution">
    <text evidence="1">The sequence shown here is derived from an EMBL/GenBank/DDBJ whole genome shotgun (WGS) entry which is preliminary data.</text>
</comment>
<gene>
    <name evidence="1" type="ORF">F4148_01425</name>
</gene>
<dbReference type="EMBL" id="VYDA01000050">
    <property type="protein sequence ID" value="MYH60470.1"/>
    <property type="molecule type" value="Genomic_DNA"/>
</dbReference>
<evidence type="ECO:0000313" key="1">
    <source>
        <dbReference type="EMBL" id="MYH60470.1"/>
    </source>
</evidence>
<accession>A0A6B1FW50</accession>
<dbReference type="PANTHER" id="PTHR37029:SF1">
    <property type="entry name" value="SSR1768 PROTEIN"/>
    <property type="match status" value="1"/>
</dbReference>
<sequence length="74" mass="8349">MDVKYFEDTDTLLIDFSDREIVETRDAGEDLLIELDGDGKIVSLTVEHAGERIDVSNVTYVQITASRAWSDLSR</sequence>
<organism evidence="1">
    <name type="scientific">Caldilineaceae bacterium SB0675_bin_29</name>
    <dbReference type="NCBI Taxonomy" id="2605266"/>
    <lineage>
        <taxon>Bacteria</taxon>
        <taxon>Bacillati</taxon>
        <taxon>Chloroflexota</taxon>
        <taxon>Caldilineae</taxon>
        <taxon>Caldilineales</taxon>
        <taxon>Caldilineaceae</taxon>
    </lineage>
</organism>